<dbReference type="InterPro" id="IPR036388">
    <property type="entry name" value="WH-like_DNA-bd_sf"/>
</dbReference>
<evidence type="ECO:0000313" key="6">
    <source>
        <dbReference type="EMBL" id="SHF76996.1"/>
    </source>
</evidence>
<dbReference type="RefSeq" id="WP_072840122.1">
    <property type="nucleotide sequence ID" value="NZ_FQVF01000011.1"/>
</dbReference>
<dbReference type="InterPro" id="IPR000847">
    <property type="entry name" value="LysR_HTH_N"/>
</dbReference>
<dbReference type="InterPro" id="IPR036390">
    <property type="entry name" value="WH_DNA-bd_sf"/>
</dbReference>
<dbReference type="InterPro" id="IPR005119">
    <property type="entry name" value="LysR_subst-bd"/>
</dbReference>
<evidence type="ECO:0000259" key="5">
    <source>
        <dbReference type="PROSITE" id="PS50931"/>
    </source>
</evidence>
<name>A0A1M5ECT4_9GAMM</name>
<keyword evidence="7" id="KW-1185">Reference proteome</keyword>
<keyword evidence="2" id="KW-0805">Transcription regulation</keyword>
<dbReference type="PROSITE" id="PS50931">
    <property type="entry name" value="HTH_LYSR"/>
    <property type="match status" value="1"/>
</dbReference>
<dbReference type="PRINTS" id="PR00039">
    <property type="entry name" value="HTHLYSR"/>
</dbReference>
<dbReference type="EMBL" id="FQVF01000011">
    <property type="protein sequence ID" value="SHF76996.1"/>
    <property type="molecule type" value="Genomic_DNA"/>
</dbReference>
<accession>A0A1M5ECT4</accession>
<feature type="domain" description="HTH lysR-type" evidence="5">
    <location>
        <begin position="1"/>
        <end position="57"/>
    </location>
</feature>
<comment type="similarity">
    <text evidence="1">Belongs to the LysR transcriptional regulatory family.</text>
</comment>
<organism evidence="6 7">
    <name type="scientific">Marinomonas polaris DSM 16579</name>
    <dbReference type="NCBI Taxonomy" id="1122206"/>
    <lineage>
        <taxon>Bacteria</taxon>
        <taxon>Pseudomonadati</taxon>
        <taxon>Pseudomonadota</taxon>
        <taxon>Gammaproteobacteria</taxon>
        <taxon>Oceanospirillales</taxon>
        <taxon>Oceanospirillaceae</taxon>
        <taxon>Marinomonas</taxon>
    </lineage>
</organism>
<dbReference type="Gene3D" id="1.10.10.10">
    <property type="entry name" value="Winged helix-like DNA-binding domain superfamily/Winged helix DNA-binding domain"/>
    <property type="match status" value="1"/>
</dbReference>
<evidence type="ECO:0000256" key="2">
    <source>
        <dbReference type="ARBA" id="ARBA00023015"/>
    </source>
</evidence>
<evidence type="ECO:0000256" key="3">
    <source>
        <dbReference type="ARBA" id="ARBA00023125"/>
    </source>
</evidence>
<dbReference type="Proteomes" id="UP000184517">
    <property type="component" value="Unassembled WGS sequence"/>
</dbReference>
<dbReference type="STRING" id="1122206.SAMN02745753_02602"/>
<dbReference type="GO" id="GO:0000976">
    <property type="term" value="F:transcription cis-regulatory region binding"/>
    <property type="evidence" value="ECO:0007669"/>
    <property type="project" value="TreeGrafter"/>
</dbReference>
<dbReference type="Pfam" id="PF03466">
    <property type="entry name" value="LysR_substrate"/>
    <property type="match status" value="1"/>
</dbReference>
<dbReference type="PANTHER" id="PTHR30126">
    <property type="entry name" value="HTH-TYPE TRANSCRIPTIONAL REGULATOR"/>
    <property type="match status" value="1"/>
</dbReference>
<dbReference type="Gene3D" id="3.40.190.10">
    <property type="entry name" value="Periplasmic binding protein-like II"/>
    <property type="match status" value="2"/>
</dbReference>
<dbReference type="AlphaFoldDB" id="A0A1M5ECT4"/>
<dbReference type="FunFam" id="1.10.10.10:FF:000001">
    <property type="entry name" value="LysR family transcriptional regulator"/>
    <property type="match status" value="1"/>
</dbReference>
<sequence length="290" mass="32356">MIKELKTLIAVAEEGTFAAAGNKIGLTQAAVSAQIQRLENELGLVLFDRVGRSAHLNHPGLTVLEQAKDIVERCRQLGMTPQASEGVKLINVGAITSIQRTLLPTVLAQFHQQHTHCRTRIFPGVSMALLDQVDSGELDLAVMIRPTFVVHSDLVWEALIEEPFVLIVPRSYDVNDWKIALKQCPFIRYDRTSFGGRQVDKLLQQLPFDLDEKCEVDEIGAIVKLVELGAGVAIVPQTEEHRIWPKSVKALKLGDHNIQREIGLVYKKHSLVDIDINGLIQLIKMSRELL</sequence>
<dbReference type="PANTHER" id="PTHR30126:SF94">
    <property type="entry name" value="LYSR FAMILY TRANSCRIPTIONAL REGULATOR"/>
    <property type="match status" value="1"/>
</dbReference>
<evidence type="ECO:0000313" key="7">
    <source>
        <dbReference type="Proteomes" id="UP000184517"/>
    </source>
</evidence>
<proteinExistence type="inferred from homology"/>
<keyword evidence="3 6" id="KW-0238">DNA-binding</keyword>
<evidence type="ECO:0000256" key="4">
    <source>
        <dbReference type="ARBA" id="ARBA00023163"/>
    </source>
</evidence>
<reference evidence="7" key="1">
    <citation type="submission" date="2016-11" db="EMBL/GenBank/DDBJ databases">
        <authorList>
            <person name="Varghese N."/>
            <person name="Submissions S."/>
        </authorList>
    </citation>
    <scope>NUCLEOTIDE SEQUENCE [LARGE SCALE GENOMIC DNA]</scope>
    <source>
        <strain evidence="7">DSM 16579</strain>
    </source>
</reference>
<dbReference type="GO" id="GO:0003700">
    <property type="term" value="F:DNA-binding transcription factor activity"/>
    <property type="evidence" value="ECO:0007669"/>
    <property type="project" value="InterPro"/>
</dbReference>
<dbReference type="Pfam" id="PF00126">
    <property type="entry name" value="HTH_1"/>
    <property type="match status" value="1"/>
</dbReference>
<dbReference type="SUPFAM" id="SSF46785">
    <property type="entry name" value="Winged helix' DNA-binding domain"/>
    <property type="match status" value="1"/>
</dbReference>
<protein>
    <submittedName>
        <fullName evidence="6">DNA-binding transcriptional regulator, LysR family</fullName>
    </submittedName>
</protein>
<dbReference type="OrthoDB" id="6654833at2"/>
<dbReference type="SUPFAM" id="SSF53850">
    <property type="entry name" value="Periplasmic binding protein-like II"/>
    <property type="match status" value="1"/>
</dbReference>
<gene>
    <name evidence="6" type="ORF">SAMN02745753_02602</name>
</gene>
<keyword evidence="4" id="KW-0804">Transcription</keyword>
<evidence type="ECO:0000256" key="1">
    <source>
        <dbReference type="ARBA" id="ARBA00009437"/>
    </source>
</evidence>